<evidence type="ECO:0000256" key="3">
    <source>
        <dbReference type="ARBA" id="ARBA00022448"/>
    </source>
</evidence>
<accession>A0A160TV56</accession>
<evidence type="ECO:0000259" key="9">
    <source>
        <dbReference type="PROSITE" id="PS50928"/>
    </source>
</evidence>
<evidence type="ECO:0000256" key="1">
    <source>
        <dbReference type="ARBA" id="ARBA00004651"/>
    </source>
</evidence>
<evidence type="ECO:0000256" key="5">
    <source>
        <dbReference type="ARBA" id="ARBA00022692"/>
    </source>
</evidence>
<keyword evidence="3" id="KW-0813">Transport</keyword>
<dbReference type="GO" id="GO:0005886">
    <property type="term" value="C:plasma membrane"/>
    <property type="evidence" value="ECO:0007669"/>
    <property type="project" value="UniProtKB-SubCell"/>
</dbReference>
<keyword evidence="6 8" id="KW-1133">Transmembrane helix</keyword>
<dbReference type="EMBL" id="CZRL01000086">
    <property type="protein sequence ID" value="CUS52700.1"/>
    <property type="molecule type" value="Genomic_DNA"/>
</dbReference>
<proteinExistence type="inferred from homology"/>
<dbReference type="PANTHER" id="PTHR42929:SF1">
    <property type="entry name" value="INNER MEMBRANE ABC TRANSPORTER PERMEASE PROTEIN YDCU-RELATED"/>
    <property type="match status" value="1"/>
</dbReference>
<sequence>MKTSSTTAPHHNSGISLARLFQTSEAVRGYTLLSPTLLALLLGLAMPLAVLFTLSFWIQDYLDFIRTFSLKNYIDFFQKPIYGKILIKSIRMSGLVTLATVLLAYPMAYFIAFRIQHNKLIWLILITVPFWTSYLLRVFAWKLMLGYNGVINSGLKTLGFISEPLEFLLYNPAAVMITLAHAWAAFAILPIYVSLEKIDRSLLEAARDLGENAFITFVRVTLPLSLPGVIAASLLVFIPTVGDYVTPSLVGGPSGIMIGNIIQSMFGKALNWPLGAAISVISMLTVALMISLFLWGTQSFRRKVA</sequence>
<keyword evidence="4" id="KW-1003">Cell membrane</keyword>
<dbReference type="SUPFAM" id="SSF161098">
    <property type="entry name" value="MetI-like"/>
    <property type="match status" value="1"/>
</dbReference>
<feature type="transmembrane region" description="Helical" evidence="8">
    <location>
        <begin position="216"/>
        <end position="238"/>
    </location>
</feature>
<dbReference type="AlphaFoldDB" id="A0A160TV56"/>
<feature type="transmembrane region" description="Helical" evidence="8">
    <location>
        <begin position="120"/>
        <end position="140"/>
    </location>
</feature>
<dbReference type="GO" id="GO:0055085">
    <property type="term" value="P:transmembrane transport"/>
    <property type="evidence" value="ECO:0007669"/>
    <property type="project" value="InterPro"/>
</dbReference>
<dbReference type="Gene3D" id="1.10.3720.10">
    <property type="entry name" value="MetI-like"/>
    <property type="match status" value="1"/>
</dbReference>
<evidence type="ECO:0000256" key="6">
    <source>
        <dbReference type="ARBA" id="ARBA00022989"/>
    </source>
</evidence>
<reference evidence="10" key="1">
    <citation type="submission" date="2015-10" db="EMBL/GenBank/DDBJ databases">
        <authorList>
            <person name="Gilbert D.G."/>
        </authorList>
    </citation>
    <scope>NUCLEOTIDE SEQUENCE</scope>
</reference>
<keyword evidence="7 8" id="KW-0472">Membrane</keyword>
<feature type="transmembrane region" description="Helical" evidence="8">
    <location>
        <begin position="92"/>
        <end position="113"/>
    </location>
</feature>
<comment type="similarity">
    <text evidence="2">Belongs to the binding-protein-dependent transport system permease family. CysTW subfamily.</text>
</comment>
<feature type="transmembrane region" description="Helical" evidence="8">
    <location>
        <begin position="37"/>
        <end position="58"/>
    </location>
</feature>
<feature type="transmembrane region" description="Helical" evidence="8">
    <location>
        <begin position="274"/>
        <end position="295"/>
    </location>
</feature>
<evidence type="ECO:0000256" key="2">
    <source>
        <dbReference type="ARBA" id="ARBA00007069"/>
    </source>
</evidence>
<dbReference type="PANTHER" id="PTHR42929">
    <property type="entry name" value="INNER MEMBRANE ABC TRANSPORTER PERMEASE PROTEIN YDCU-RELATED-RELATED"/>
    <property type="match status" value="1"/>
</dbReference>
<name>A0A160TV56_9ZZZZ</name>
<feature type="transmembrane region" description="Helical" evidence="8">
    <location>
        <begin position="173"/>
        <end position="195"/>
    </location>
</feature>
<protein>
    <submittedName>
        <fullName evidence="10">Spermidine Putrescine ABC transporter permease component PotB (TC 3.A.1.11.1)</fullName>
    </submittedName>
</protein>
<keyword evidence="5 8" id="KW-0812">Transmembrane</keyword>
<evidence type="ECO:0000256" key="4">
    <source>
        <dbReference type="ARBA" id="ARBA00022475"/>
    </source>
</evidence>
<dbReference type="Pfam" id="PF00528">
    <property type="entry name" value="BPD_transp_1"/>
    <property type="match status" value="1"/>
</dbReference>
<evidence type="ECO:0000256" key="7">
    <source>
        <dbReference type="ARBA" id="ARBA00023136"/>
    </source>
</evidence>
<dbReference type="InterPro" id="IPR000515">
    <property type="entry name" value="MetI-like"/>
</dbReference>
<feature type="domain" description="ABC transmembrane type-1" evidence="9">
    <location>
        <begin position="86"/>
        <end position="293"/>
    </location>
</feature>
<comment type="subcellular location">
    <subcellularLocation>
        <location evidence="1">Cell membrane</location>
        <topology evidence="1">Multi-pass membrane protein</topology>
    </subcellularLocation>
</comment>
<evidence type="ECO:0000313" key="10">
    <source>
        <dbReference type="EMBL" id="CUS52700.1"/>
    </source>
</evidence>
<gene>
    <name evidence="10" type="ORF">MGWOODY_XGa595</name>
</gene>
<organism evidence="10">
    <name type="scientific">hydrothermal vent metagenome</name>
    <dbReference type="NCBI Taxonomy" id="652676"/>
    <lineage>
        <taxon>unclassified sequences</taxon>
        <taxon>metagenomes</taxon>
        <taxon>ecological metagenomes</taxon>
    </lineage>
</organism>
<evidence type="ECO:0000256" key="8">
    <source>
        <dbReference type="SAM" id="Phobius"/>
    </source>
</evidence>
<dbReference type="CDD" id="cd06261">
    <property type="entry name" value="TM_PBP2"/>
    <property type="match status" value="1"/>
</dbReference>
<dbReference type="InterPro" id="IPR035906">
    <property type="entry name" value="MetI-like_sf"/>
</dbReference>
<dbReference type="PROSITE" id="PS50928">
    <property type="entry name" value="ABC_TM1"/>
    <property type="match status" value="1"/>
</dbReference>